<evidence type="ECO:0000256" key="9">
    <source>
        <dbReference type="ARBA" id="ARBA00023237"/>
    </source>
</evidence>
<proteinExistence type="inferred from homology"/>
<comment type="caution">
    <text evidence="11">The sequence shown here is derived from an EMBL/GenBank/DDBJ whole genome shotgun (WGS) entry which is preliminary data.</text>
</comment>
<keyword evidence="5 10" id="KW-0732">Signal</keyword>
<accession>A0ABY2QUL3</accession>
<comment type="subcellular location">
    <subcellularLocation>
        <location evidence="10">Cell outer membrane</location>
        <topology evidence="10">Multi-pass membrane protein</topology>
    </subcellularLocation>
</comment>
<evidence type="ECO:0000313" key="11">
    <source>
        <dbReference type="EMBL" id="THV14137.1"/>
    </source>
</evidence>
<name>A0ABY2QUL3_9HYPH</name>
<gene>
    <name evidence="11" type="ORF">E9677_14745</name>
</gene>
<dbReference type="EMBL" id="STGT01000003">
    <property type="protein sequence ID" value="THV14137.1"/>
    <property type="molecule type" value="Genomic_DNA"/>
</dbReference>
<dbReference type="InterPro" id="IPR003684">
    <property type="entry name" value="Porin_alphabac"/>
</dbReference>
<evidence type="ECO:0000256" key="10">
    <source>
        <dbReference type="RuleBase" id="RU364005"/>
    </source>
</evidence>
<evidence type="ECO:0000256" key="5">
    <source>
        <dbReference type="ARBA" id="ARBA00022729"/>
    </source>
</evidence>
<organism evidence="11 12">
    <name type="scientific">Rhizobium rhizophilum</name>
    <dbReference type="NCBI Taxonomy" id="1850373"/>
    <lineage>
        <taxon>Bacteria</taxon>
        <taxon>Pseudomonadati</taxon>
        <taxon>Pseudomonadota</taxon>
        <taxon>Alphaproteobacteria</taxon>
        <taxon>Hyphomicrobiales</taxon>
        <taxon>Rhizobiaceae</taxon>
        <taxon>Rhizobium/Agrobacterium group</taxon>
        <taxon>Rhizobium</taxon>
    </lineage>
</organism>
<evidence type="ECO:0000256" key="7">
    <source>
        <dbReference type="ARBA" id="ARBA00023114"/>
    </source>
</evidence>
<dbReference type="Pfam" id="PF02530">
    <property type="entry name" value="Porin_2"/>
    <property type="match status" value="1"/>
</dbReference>
<evidence type="ECO:0000256" key="3">
    <source>
        <dbReference type="ARBA" id="ARBA00022452"/>
    </source>
</evidence>
<evidence type="ECO:0000256" key="4">
    <source>
        <dbReference type="ARBA" id="ARBA00022692"/>
    </source>
</evidence>
<keyword evidence="6 10" id="KW-0406">Ion transport</keyword>
<feature type="signal peptide" evidence="10">
    <location>
        <begin position="1"/>
        <end position="22"/>
    </location>
</feature>
<protein>
    <recommendedName>
        <fullName evidence="10">Porin</fullName>
    </recommendedName>
</protein>
<keyword evidence="12" id="KW-1185">Reference proteome</keyword>
<comment type="domain">
    <text evidence="10">Consists of 16-stranded beta-barrel sheets, with large surface-exposed loops, that form a transmembrane pore at the center of each barrel. The pore is partially ocluded by a peptide loop that folds into the pore lumen.</text>
</comment>
<comment type="function">
    <text evidence="10">Forms passive diffusion pores that allow small molecular weight hydrophilic materials across the outer membrane.</text>
</comment>
<keyword evidence="2 10" id="KW-0813">Transport</keyword>
<evidence type="ECO:0000256" key="2">
    <source>
        <dbReference type="ARBA" id="ARBA00022448"/>
    </source>
</evidence>
<evidence type="ECO:0000256" key="6">
    <source>
        <dbReference type="ARBA" id="ARBA00023065"/>
    </source>
</evidence>
<keyword evidence="3 10" id="KW-1134">Transmembrane beta strand</keyword>
<keyword evidence="4 10" id="KW-0812">Transmembrane</keyword>
<evidence type="ECO:0000313" key="12">
    <source>
        <dbReference type="Proteomes" id="UP000309667"/>
    </source>
</evidence>
<dbReference type="RefSeq" id="WP_136558816.1">
    <property type="nucleotide sequence ID" value="NZ_STGT01000003.1"/>
</dbReference>
<sequence length="343" mass="35724">MNIKSLLLGSAAALVAVSGAQAADAIVAAEPEPMEYVRVCDAFGTGYFYIPGTETCLKIGGEVRTQVLFDDGVTLDSSSDPDWSTGVRARLAFETRSDSEVGVIGSYIRLEGSVNNSAAGSVGVEQAYIDVGGFRVGNFLAFVDDFGLPGESDFFFSGAKFNSIRYVYAADAFTVGLALDHVAAEDDGLGAGAMASATFGAVTATLYGVYDFNAEEGAVAGTIAADLGPGTLTVAAAYTTGISAYTDPDATAVAGGLVWENNTAEWTVGASYGFQATEKLRLTASANYYGDFLIDSNVDAWSADLLAEYAVASGLTASASVQYYDVEDNGDDWTGFLRLTRSF</sequence>
<feature type="chain" id="PRO_5044965521" description="Porin" evidence="10">
    <location>
        <begin position="23"/>
        <end position="343"/>
    </location>
</feature>
<keyword evidence="8 10" id="KW-0472">Membrane</keyword>
<keyword evidence="7 10" id="KW-0626">Porin</keyword>
<dbReference type="Proteomes" id="UP000309667">
    <property type="component" value="Unassembled WGS sequence"/>
</dbReference>
<evidence type="ECO:0000256" key="1">
    <source>
        <dbReference type="ARBA" id="ARBA00009521"/>
    </source>
</evidence>
<reference evidence="11 12" key="1">
    <citation type="submission" date="2019-04" db="EMBL/GenBank/DDBJ databases">
        <title>Genome sequence of strain 7209-2.</title>
        <authorList>
            <person name="Gao J."/>
            <person name="Sun J."/>
        </authorList>
    </citation>
    <scope>NUCLEOTIDE SEQUENCE [LARGE SCALE GENOMIC DNA]</scope>
    <source>
        <strain evidence="11 12">7209-2</strain>
    </source>
</reference>
<keyword evidence="9 10" id="KW-0998">Cell outer membrane</keyword>
<evidence type="ECO:0000256" key="8">
    <source>
        <dbReference type="ARBA" id="ARBA00023136"/>
    </source>
</evidence>
<comment type="similarity">
    <text evidence="1 10">Belongs to the alphaproteobacteria porin family.</text>
</comment>
<dbReference type="SUPFAM" id="SSF56935">
    <property type="entry name" value="Porins"/>
    <property type="match status" value="1"/>
</dbReference>